<comment type="caution">
    <text evidence="1">The sequence shown here is derived from an EMBL/GenBank/DDBJ whole genome shotgun (WGS) entry which is preliminary data.</text>
</comment>
<evidence type="ECO:0000313" key="2">
    <source>
        <dbReference type="Proteomes" id="UP000652761"/>
    </source>
</evidence>
<gene>
    <name evidence="1" type="ORF">Taro_047670</name>
</gene>
<dbReference type="AlphaFoldDB" id="A0A843X6V7"/>
<protein>
    <submittedName>
        <fullName evidence="1">Uncharacterized protein</fullName>
    </submittedName>
</protein>
<keyword evidence="2" id="KW-1185">Reference proteome</keyword>
<dbReference type="EMBL" id="NMUH01006209">
    <property type="protein sequence ID" value="MQM14735.1"/>
    <property type="molecule type" value="Genomic_DNA"/>
</dbReference>
<proteinExistence type="predicted"/>
<dbReference type="Proteomes" id="UP000652761">
    <property type="component" value="Unassembled WGS sequence"/>
</dbReference>
<name>A0A843X6V7_COLES</name>
<sequence>MGKLYNNRSYKKVGFYAKKLRLRCTLVRVATGSGLELEELGMKLDEALCPRILLLLGLSSRFSKPQQPIRAGHGEIGEVATNTLVVTWRQGSMSWHTWPSRHGPDEGGHRFLVVVSEGDATAFLTDLTAILSVRTASSGVKCVQR</sequence>
<evidence type="ECO:0000313" key="1">
    <source>
        <dbReference type="EMBL" id="MQM14735.1"/>
    </source>
</evidence>
<accession>A0A843X6V7</accession>
<reference evidence="1" key="1">
    <citation type="submission" date="2017-07" db="EMBL/GenBank/DDBJ databases">
        <title>Taro Niue Genome Assembly and Annotation.</title>
        <authorList>
            <person name="Atibalentja N."/>
            <person name="Keating K."/>
            <person name="Fields C.J."/>
        </authorList>
    </citation>
    <scope>NUCLEOTIDE SEQUENCE</scope>
    <source>
        <strain evidence="1">Niue_2</strain>
        <tissue evidence="1">Leaf</tissue>
    </source>
</reference>
<organism evidence="1 2">
    <name type="scientific">Colocasia esculenta</name>
    <name type="common">Wild taro</name>
    <name type="synonym">Arum esculentum</name>
    <dbReference type="NCBI Taxonomy" id="4460"/>
    <lineage>
        <taxon>Eukaryota</taxon>
        <taxon>Viridiplantae</taxon>
        <taxon>Streptophyta</taxon>
        <taxon>Embryophyta</taxon>
        <taxon>Tracheophyta</taxon>
        <taxon>Spermatophyta</taxon>
        <taxon>Magnoliopsida</taxon>
        <taxon>Liliopsida</taxon>
        <taxon>Araceae</taxon>
        <taxon>Aroideae</taxon>
        <taxon>Colocasieae</taxon>
        <taxon>Colocasia</taxon>
    </lineage>
</organism>